<sequence>MSATHYYYYYSLLLLTVLTHSPAQATATQESSGDDGSCHARVFPGGDSPVCMCTAAHCPPLLPHILTPTPTHAHAYTSSRSGWRFRKQSVAVHGPNSGREGDRGDRGDVVVVEVACVSPQQTMTGFGGSISDSAAITMNSLSPATLDALLRAYFSPEGLEYNLLRVPIGGSDFSVRPYTLDDGDDDVTLKHFALSHEDTEHKAKGDIMFPIYKPNS</sequence>
<keyword evidence="6" id="KW-0326">Glycosidase</keyword>
<accession>A0A8J5CIV6</accession>
<evidence type="ECO:0000256" key="6">
    <source>
        <dbReference type="RuleBase" id="RU361188"/>
    </source>
</evidence>
<evidence type="ECO:0000256" key="4">
    <source>
        <dbReference type="ARBA" id="ARBA00022729"/>
    </source>
</evidence>
<keyword evidence="5 6" id="KW-0378">Hydrolase</keyword>
<evidence type="ECO:0000256" key="2">
    <source>
        <dbReference type="ARBA" id="ARBA00005382"/>
    </source>
</evidence>
<reference evidence="9" key="1">
    <citation type="submission" date="2020-07" db="EMBL/GenBank/DDBJ databases">
        <title>The High-quality genome of the commercially important snow crab, Chionoecetes opilio.</title>
        <authorList>
            <person name="Jeong J.-H."/>
            <person name="Ryu S."/>
        </authorList>
    </citation>
    <scope>NUCLEOTIDE SEQUENCE</scope>
    <source>
        <strain evidence="9">MADBK_172401_WGS</strain>
        <tissue evidence="9">Digestive gland</tissue>
    </source>
</reference>
<comment type="catalytic activity">
    <reaction evidence="1">
        <text>a beta-D-glucosyl-(1&lt;-&gt;1')-N-acylsphing-4-enine + H2O = an N-acylsphing-4-enine + D-glucose</text>
        <dbReference type="Rhea" id="RHEA:13269"/>
        <dbReference type="ChEBI" id="CHEBI:4167"/>
        <dbReference type="ChEBI" id="CHEBI:15377"/>
        <dbReference type="ChEBI" id="CHEBI:22801"/>
        <dbReference type="ChEBI" id="CHEBI:52639"/>
        <dbReference type="EC" id="3.2.1.45"/>
    </reaction>
    <physiologicalReaction direction="left-to-right" evidence="1">
        <dbReference type="Rhea" id="RHEA:13270"/>
    </physiologicalReaction>
</comment>
<protein>
    <recommendedName>
        <fullName evidence="3 6">Glucosylceramidase</fullName>
        <ecNumber evidence="3 6">3.2.1.45</ecNumber>
    </recommendedName>
</protein>
<feature type="chain" id="PRO_5035249588" description="Glucosylceramidase" evidence="7">
    <location>
        <begin position="28"/>
        <end position="216"/>
    </location>
</feature>
<evidence type="ECO:0000313" key="9">
    <source>
        <dbReference type="EMBL" id="KAG0714331.1"/>
    </source>
</evidence>
<comment type="caution">
    <text evidence="9">The sequence shown here is derived from an EMBL/GenBank/DDBJ whole genome shotgun (WGS) entry which is preliminary data.</text>
</comment>
<dbReference type="InterPro" id="IPR001139">
    <property type="entry name" value="Glyco_hydro_30"/>
</dbReference>
<comment type="similarity">
    <text evidence="2 6">Belongs to the glycosyl hydrolase 30 family.</text>
</comment>
<dbReference type="PANTHER" id="PTHR11069">
    <property type="entry name" value="GLUCOSYLCERAMIDASE"/>
    <property type="match status" value="1"/>
</dbReference>
<dbReference type="SUPFAM" id="SSF51445">
    <property type="entry name" value="(Trans)glycosidases"/>
    <property type="match status" value="1"/>
</dbReference>
<dbReference type="OrthoDB" id="2160638at2759"/>
<evidence type="ECO:0000313" key="10">
    <source>
        <dbReference type="Proteomes" id="UP000770661"/>
    </source>
</evidence>
<feature type="signal peptide" evidence="7">
    <location>
        <begin position="1"/>
        <end position="27"/>
    </location>
</feature>
<evidence type="ECO:0000259" key="8">
    <source>
        <dbReference type="Pfam" id="PF02055"/>
    </source>
</evidence>
<organism evidence="9 10">
    <name type="scientific">Chionoecetes opilio</name>
    <name type="common">Atlantic snow crab</name>
    <name type="synonym">Cancer opilio</name>
    <dbReference type="NCBI Taxonomy" id="41210"/>
    <lineage>
        <taxon>Eukaryota</taxon>
        <taxon>Metazoa</taxon>
        <taxon>Ecdysozoa</taxon>
        <taxon>Arthropoda</taxon>
        <taxon>Crustacea</taxon>
        <taxon>Multicrustacea</taxon>
        <taxon>Malacostraca</taxon>
        <taxon>Eumalacostraca</taxon>
        <taxon>Eucarida</taxon>
        <taxon>Decapoda</taxon>
        <taxon>Pleocyemata</taxon>
        <taxon>Brachyura</taxon>
        <taxon>Eubrachyura</taxon>
        <taxon>Majoidea</taxon>
        <taxon>Majidae</taxon>
        <taxon>Chionoecetes</taxon>
    </lineage>
</organism>
<evidence type="ECO:0000256" key="1">
    <source>
        <dbReference type="ARBA" id="ARBA00001013"/>
    </source>
</evidence>
<dbReference type="GO" id="GO:0004348">
    <property type="term" value="F:glucosylceramidase activity"/>
    <property type="evidence" value="ECO:0007669"/>
    <property type="project" value="UniProtKB-EC"/>
</dbReference>
<gene>
    <name evidence="9" type="primary">GBA_1</name>
    <name evidence="9" type="ORF">GWK47_014344</name>
</gene>
<evidence type="ECO:0000256" key="5">
    <source>
        <dbReference type="ARBA" id="ARBA00022801"/>
    </source>
</evidence>
<keyword evidence="6" id="KW-0746">Sphingolipid metabolism</keyword>
<evidence type="ECO:0000256" key="3">
    <source>
        <dbReference type="ARBA" id="ARBA00012658"/>
    </source>
</evidence>
<dbReference type="InterPro" id="IPR017853">
    <property type="entry name" value="GH"/>
</dbReference>
<dbReference type="AlphaFoldDB" id="A0A8J5CIV6"/>
<dbReference type="InterPro" id="IPR033453">
    <property type="entry name" value="Glyco_hydro_30_TIM-barrel"/>
</dbReference>
<keyword evidence="10" id="KW-1185">Reference proteome</keyword>
<evidence type="ECO:0000256" key="7">
    <source>
        <dbReference type="SAM" id="SignalP"/>
    </source>
</evidence>
<dbReference type="Pfam" id="PF02055">
    <property type="entry name" value="Glyco_hydro_30"/>
    <property type="match status" value="1"/>
</dbReference>
<name>A0A8J5CIV6_CHIOP</name>
<keyword evidence="6" id="KW-0443">Lipid metabolism</keyword>
<keyword evidence="4 7" id="KW-0732">Signal</keyword>
<dbReference type="EC" id="3.2.1.45" evidence="3 6"/>
<proteinExistence type="inferred from homology"/>
<dbReference type="GO" id="GO:0006680">
    <property type="term" value="P:glucosylceramide catabolic process"/>
    <property type="evidence" value="ECO:0007669"/>
    <property type="project" value="TreeGrafter"/>
</dbReference>
<dbReference type="GO" id="GO:0016020">
    <property type="term" value="C:membrane"/>
    <property type="evidence" value="ECO:0007669"/>
    <property type="project" value="GOC"/>
</dbReference>
<dbReference type="Proteomes" id="UP000770661">
    <property type="component" value="Unassembled WGS sequence"/>
</dbReference>
<dbReference type="EMBL" id="JACEEZ010020618">
    <property type="protein sequence ID" value="KAG0714331.1"/>
    <property type="molecule type" value="Genomic_DNA"/>
</dbReference>
<feature type="domain" description="Glycosyl hydrolase family 30 TIM-barrel" evidence="8">
    <location>
        <begin position="124"/>
        <end position="202"/>
    </location>
</feature>
<dbReference type="Gene3D" id="3.20.20.80">
    <property type="entry name" value="Glycosidases"/>
    <property type="match status" value="1"/>
</dbReference>
<dbReference type="PANTHER" id="PTHR11069:SF23">
    <property type="entry name" value="LYSOSOMAL ACID GLUCOSYLCERAMIDASE"/>
    <property type="match status" value="1"/>
</dbReference>